<dbReference type="RefSeq" id="WP_136531122.1">
    <property type="nucleotide sequence ID" value="NZ_STGX01000014.1"/>
</dbReference>
<protein>
    <submittedName>
        <fullName evidence="2">Uncharacterized protein</fullName>
    </submittedName>
</protein>
<reference evidence="2 3" key="1">
    <citation type="journal article" date="2018" name="Int. J. Syst. Evol. Microbiol.">
        <title>Glycomyces paridis sp. nov., isolated from the medicinal plant Paris polyphylla.</title>
        <authorList>
            <person name="Fang X.M."/>
            <person name="Bai J.L."/>
            <person name="Su J."/>
            <person name="Zhao L.L."/>
            <person name="Liu H.Y."/>
            <person name="Ma B.P."/>
            <person name="Zhang Y.Q."/>
            <person name="Yu L.Y."/>
        </authorList>
    </citation>
    <scope>NUCLEOTIDE SEQUENCE [LARGE SCALE GENOMIC DNA]</scope>
    <source>
        <strain evidence="2 3">CPCC 204357</strain>
    </source>
</reference>
<keyword evidence="3" id="KW-1185">Reference proteome</keyword>
<organism evidence="2 3">
    <name type="scientific">Glycomyces paridis</name>
    <dbReference type="NCBI Taxonomy" id="2126555"/>
    <lineage>
        <taxon>Bacteria</taxon>
        <taxon>Bacillati</taxon>
        <taxon>Actinomycetota</taxon>
        <taxon>Actinomycetes</taxon>
        <taxon>Glycomycetales</taxon>
        <taxon>Glycomycetaceae</taxon>
        <taxon>Glycomyces</taxon>
    </lineage>
</organism>
<feature type="compositionally biased region" description="Basic and acidic residues" evidence="1">
    <location>
        <begin position="95"/>
        <end position="107"/>
    </location>
</feature>
<feature type="region of interest" description="Disordered" evidence="1">
    <location>
        <begin position="1"/>
        <end position="33"/>
    </location>
</feature>
<sequence>MDLDVVDVDGSGDLAVETGQAGQGEAASRGAGSASWNVISIGQRGSATRISLARPAPVAAAGNKGQVVGVLVLAAVPADQQDPVAFGPLGSQLPDELRELPGRRPRR</sequence>
<name>A0A4S8P8E8_9ACTN</name>
<evidence type="ECO:0000256" key="1">
    <source>
        <dbReference type="SAM" id="MobiDB-lite"/>
    </source>
</evidence>
<dbReference type="EMBL" id="STGX01000014">
    <property type="protein sequence ID" value="THV26493.1"/>
    <property type="molecule type" value="Genomic_DNA"/>
</dbReference>
<evidence type="ECO:0000313" key="2">
    <source>
        <dbReference type="EMBL" id="THV26493.1"/>
    </source>
</evidence>
<dbReference type="AlphaFoldDB" id="A0A4S8P8E8"/>
<evidence type="ECO:0000313" key="3">
    <source>
        <dbReference type="Proteomes" id="UP000305792"/>
    </source>
</evidence>
<proteinExistence type="predicted"/>
<dbReference type="Proteomes" id="UP000305792">
    <property type="component" value="Unassembled WGS sequence"/>
</dbReference>
<feature type="region of interest" description="Disordered" evidence="1">
    <location>
        <begin position="83"/>
        <end position="107"/>
    </location>
</feature>
<gene>
    <name evidence="2" type="ORF">E9998_18215</name>
</gene>
<accession>A0A4S8P8E8</accession>
<feature type="compositionally biased region" description="Low complexity" evidence="1">
    <location>
        <begin position="8"/>
        <end position="33"/>
    </location>
</feature>
<comment type="caution">
    <text evidence="2">The sequence shown here is derived from an EMBL/GenBank/DDBJ whole genome shotgun (WGS) entry which is preliminary data.</text>
</comment>